<feature type="domain" description="Dynein heavy chain coiled coil stalk" evidence="1">
    <location>
        <begin position="55"/>
        <end position="182"/>
    </location>
</feature>
<dbReference type="GO" id="GO:0007018">
    <property type="term" value="P:microtubule-based movement"/>
    <property type="evidence" value="ECO:0007669"/>
    <property type="project" value="InterPro"/>
</dbReference>
<accession>A0A0L0UXU5</accession>
<organism evidence="2 3">
    <name type="scientific">Puccinia striiformis f. sp. tritici PST-78</name>
    <dbReference type="NCBI Taxonomy" id="1165861"/>
    <lineage>
        <taxon>Eukaryota</taxon>
        <taxon>Fungi</taxon>
        <taxon>Dikarya</taxon>
        <taxon>Basidiomycota</taxon>
        <taxon>Pucciniomycotina</taxon>
        <taxon>Pucciniomycetes</taxon>
        <taxon>Pucciniales</taxon>
        <taxon>Pucciniaceae</taxon>
        <taxon>Puccinia</taxon>
    </lineage>
</organism>
<dbReference type="EMBL" id="AJIL01000185">
    <property type="protein sequence ID" value="KNE91868.1"/>
    <property type="molecule type" value="Genomic_DNA"/>
</dbReference>
<dbReference type="GO" id="GO:0051959">
    <property type="term" value="F:dynein light intermediate chain binding"/>
    <property type="evidence" value="ECO:0007669"/>
    <property type="project" value="InterPro"/>
</dbReference>
<evidence type="ECO:0000313" key="2">
    <source>
        <dbReference type="EMBL" id="KNE91868.1"/>
    </source>
</evidence>
<dbReference type="InterPro" id="IPR024743">
    <property type="entry name" value="Dynein_HC_stalk"/>
</dbReference>
<dbReference type="Pfam" id="PF12777">
    <property type="entry name" value="MT"/>
    <property type="match status" value="1"/>
</dbReference>
<sequence>MSVTQSITKKKEADFKLNQILDGCQEAELKQKDLIQIQADLEHQRSFISKCSSVVIRDLADAEPAIKEAQAAVRNIEKRHLKELGTMGSPHEGVKLVMQSVCTILGRGTEDWKAMQGILRNNNFITSIMNFDTAKKVDHALCEKMNNNSLNLPSFNFDSIIQASNAGGPLCKWVIAQVKFSET</sequence>
<gene>
    <name evidence="2" type="ORF">PSTG_14722</name>
</gene>
<dbReference type="AlphaFoldDB" id="A0A0L0UXU5"/>
<name>A0A0L0UXU5_9BASI</name>
<dbReference type="STRING" id="1165861.A0A0L0UXU5"/>
<evidence type="ECO:0000313" key="3">
    <source>
        <dbReference type="Proteomes" id="UP000054564"/>
    </source>
</evidence>
<dbReference type="GO" id="GO:0045505">
    <property type="term" value="F:dynein intermediate chain binding"/>
    <property type="evidence" value="ECO:0007669"/>
    <property type="project" value="InterPro"/>
</dbReference>
<keyword evidence="3" id="KW-1185">Reference proteome</keyword>
<dbReference type="InterPro" id="IPR026983">
    <property type="entry name" value="DHC"/>
</dbReference>
<proteinExistence type="predicted"/>
<evidence type="ECO:0000259" key="1">
    <source>
        <dbReference type="Pfam" id="PF12777"/>
    </source>
</evidence>
<dbReference type="PANTHER" id="PTHR45703">
    <property type="entry name" value="DYNEIN HEAVY CHAIN"/>
    <property type="match status" value="1"/>
</dbReference>
<dbReference type="Proteomes" id="UP000054564">
    <property type="component" value="Unassembled WGS sequence"/>
</dbReference>
<dbReference type="Gene3D" id="1.20.920.60">
    <property type="match status" value="1"/>
</dbReference>
<dbReference type="GO" id="GO:0030286">
    <property type="term" value="C:dynein complex"/>
    <property type="evidence" value="ECO:0007669"/>
    <property type="project" value="InterPro"/>
</dbReference>
<comment type="caution">
    <text evidence="2">The sequence shown here is derived from an EMBL/GenBank/DDBJ whole genome shotgun (WGS) entry which is preliminary data.</text>
</comment>
<reference evidence="3" key="1">
    <citation type="submission" date="2014-03" db="EMBL/GenBank/DDBJ databases">
        <title>The Genome Sequence of Puccinia striiformis f. sp. tritici PST-78.</title>
        <authorList>
            <consortium name="The Broad Institute Genome Sequencing Platform"/>
            <person name="Cuomo C."/>
            <person name="Hulbert S."/>
            <person name="Chen X."/>
            <person name="Walker B."/>
            <person name="Young S.K."/>
            <person name="Zeng Q."/>
            <person name="Gargeya S."/>
            <person name="Fitzgerald M."/>
            <person name="Haas B."/>
            <person name="Abouelleil A."/>
            <person name="Alvarado L."/>
            <person name="Arachchi H.M."/>
            <person name="Berlin A.M."/>
            <person name="Chapman S.B."/>
            <person name="Goldberg J."/>
            <person name="Griggs A."/>
            <person name="Gujja S."/>
            <person name="Hansen M."/>
            <person name="Howarth C."/>
            <person name="Imamovic A."/>
            <person name="Larimer J."/>
            <person name="McCowan C."/>
            <person name="Montmayeur A."/>
            <person name="Murphy C."/>
            <person name="Neiman D."/>
            <person name="Pearson M."/>
            <person name="Priest M."/>
            <person name="Roberts A."/>
            <person name="Saif S."/>
            <person name="Shea T."/>
            <person name="Sisk P."/>
            <person name="Sykes S."/>
            <person name="Wortman J."/>
            <person name="Nusbaum C."/>
            <person name="Birren B."/>
        </authorList>
    </citation>
    <scope>NUCLEOTIDE SEQUENCE [LARGE SCALE GENOMIC DNA]</scope>
    <source>
        <strain evidence="3">race PST-78</strain>
    </source>
</reference>
<protein>
    <recommendedName>
        <fullName evidence="1">Dynein heavy chain coiled coil stalk domain-containing protein</fullName>
    </recommendedName>
</protein>
<dbReference type="OrthoDB" id="2995583at2759"/>
<dbReference type="PANTHER" id="PTHR45703:SF36">
    <property type="entry name" value="DYNEIN HEAVY CHAIN, CYTOPLASMIC"/>
    <property type="match status" value="1"/>
</dbReference>